<evidence type="ECO:0000256" key="1">
    <source>
        <dbReference type="SAM" id="MobiDB-lite"/>
    </source>
</evidence>
<accession>A0A0F8A1Q2</accession>
<feature type="region of interest" description="Disordered" evidence="1">
    <location>
        <begin position="406"/>
        <end position="463"/>
    </location>
</feature>
<dbReference type="EMBL" id="KQ030694">
    <property type="protein sequence ID" value="KJZ69624.1"/>
    <property type="molecule type" value="Genomic_DNA"/>
</dbReference>
<feature type="region of interest" description="Disordered" evidence="1">
    <location>
        <begin position="943"/>
        <end position="1022"/>
    </location>
</feature>
<dbReference type="Pfam" id="PF12013">
    <property type="entry name" value="OrsD"/>
    <property type="match status" value="1"/>
</dbReference>
<organism evidence="2 3">
    <name type="scientific">Hirsutella minnesotensis 3608</name>
    <dbReference type="NCBI Taxonomy" id="1043627"/>
    <lineage>
        <taxon>Eukaryota</taxon>
        <taxon>Fungi</taxon>
        <taxon>Dikarya</taxon>
        <taxon>Ascomycota</taxon>
        <taxon>Pezizomycotina</taxon>
        <taxon>Sordariomycetes</taxon>
        <taxon>Hypocreomycetidae</taxon>
        <taxon>Hypocreales</taxon>
        <taxon>Ophiocordycipitaceae</taxon>
        <taxon>Hirsutella</taxon>
    </lineage>
</organism>
<dbReference type="InterPro" id="IPR022698">
    <property type="entry name" value="OrsD"/>
</dbReference>
<evidence type="ECO:0000313" key="2">
    <source>
        <dbReference type="EMBL" id="KJZ69624.1"/>
    </source>
</evidence>
<dbReference type="OrthoDB" id="5065247at2759"/>
<dbReference type="AlphaFoldDB" id="A0A0F8A1Q2"/>
<gene>
    <name evidence="2" type="ORF">HIM_10987</name>
</gene>
<name>A0A0F8A1Q2_9HYPO</name>
<keyword evidence="3" id="KW-1185">Reference proteome</keyword>
<dbReference type="Proteomes" id="UP000054481">
    <property type="component" value="Unassembled WGS sequence"/>
</dbReference>
<protein>
    <submittedName>
        <fullName evidence="2">Uncharacterized protein</fullName>
    </submittedName>
</protein>
<sequence length="1082" mass="122379">MSPLPFDPIRPDRLVTDLPIRGQGDLLSAAVPRIPTAKENERLLALGLYYNEPEPAVLCIRCGFALKTGTDRVSRHLGEKHGITRKARRGLNRLVRSLQLPEPAQLARRPDGSAKHPHLVLQKGASCKHCSFRSASLVLLSHHLKRSHRHVINANPRGRWLRSHVNEGLLFQGWLANDIQSAWVVVTDHSQQMSLDTADGDDDPISRVLQRHVEKICAQERQHIASKAGPAGQIDLAPEHAVMMTNWMRRTGWEDTFRGACRGALVSLAELPVPHLGPLRLTTQDGTVMESSEADEKRLAVMVTAVDRLFNRCGDTVRSTDVSIRRWLRGMHPDRPFKAPFELVAQARSERQYRRLVKRCICFWVRMWRLSRSMRKSLMGRTLYAAQDRALEALWCDPVWDECSPEPHDSMDAASATCSESDSHEEEEEESWYPEVSDEESIEVGGSLSDDGRAVSDRPGVQQDPHADTILRFCYHMATEDFEDGRASSTLLIYFSAVCGLSVPDGAEFLRPGQYTTHLAGLIYCVRLIMLESVLPCVSHDYIGIKARPRRRQLDVLQPLRRDKMCDGSVSPLGEMFSLLAFGNALRKSDGPTFHFEWSDDGEEVSWDGECHLTMDAFRGLVRTVLEAASQTMQRLMYGLEPPRPDFRRMRDRLSSSSIGYSFITDPANGLACEYLKLLTRACLSPIDGLLRRDARGESSWDLKAVTRYIEGHDELLKMLMLLFHLGGGQGSRITELLTVEHCNTASRLRGIGIFAGQMFSITRHHKARFTTNNEFQVARFLPEPIAAIAYNYLVFIRGATYMLRRTCLNQGQDETVLFTPAAKRTAWRTDVLSRELRHFSRISPGVSFDIGARLYRQLSIAITERHVRAAAGYFNRHDDTSPHGDPDAAFAWQSGHRPRQRHSTYGLDGAYPDQLQPALLQLYLRVSKKWHAFLRLEEELDQRDNSHCSDQHGVASGMKQPNPLKRPLADESSSEVDTMPSKRSRRNGLRGDDSGSYIDEEPANNLSVETGVHEASPRSTPPTVETFVYVSELRLAVCRLCKHAVLADEVKTHLRNEKHRLTLTLQQDRTLRLRFNRYQGF</sequence>
<evidence type="ECO:0000313" key="3">
    <source>
        <dbReference type="Proteomes" id="UP000054481"/>
    </source>
</evidence>
<proteinExistence type="predicted"/>
<feature type="compositionally biased region" description="Acidic residues" evidence="1">
    <location>
        <begin position="423"/>
        <end position="442"/>
    </location>
</feature>
<reference evidence="2 3" key="1">
    <citation type="journal article" date="2014" name="Genome Biol. Evol.">
        <title>Comparative genomics and transcriptomics analyses reveal divergent lifestyle features of nematode endoparasitic fungus Hirsutella minnesotensis.</title>
        <authorList>
            <person name="Lai Y."/>
            <person name="Liu K."/>
            <person name="Zhang X."/>
            <person name="Zhang X."/>
            <person name="Li K."/>
            <person name="Wang N."/>
            <person name="Shu C."/>
            <person name="Wu Y."/>
            <person name="Wang C."/>
            <person name="Bushley K.E."/>
            <person name="Xiang M."/>
            <person name="Liu X."/>
        </authorList>
    </citation>
    <scope>NUCLEOTIDE SEQUENCE [LARGE SCALE GENOMIC DNA]</scope>
    <source>
        <strain evidence="2 3">3608</strain>
    </source>
</reference>